<dbReference type="InterPro" id="IPR023214">
    <property type="entry name" value="HAD_sf"/>
</dbReference>
<comment type="similarity">
    <text evidence="3">Belongs to the HAD-like hydrolase superfamily. CbbY/CbbZ/Gph/YieH family.</text>
</comment>
<accession>A0ABP9L6M1</accession>
<gene>
    <name evidence="5" type="ORF">GCM10023209_13870</name>
</gene>
<comment type="pathway">
    <text evidence="2">Organic acid metabolism; glycolate biosynthesis; glycolate from 2-phosphoglycolate: step 1/1.</text>
</comment>
<keyword evidence="5" id="KW-0378">Hydrolase</keyword>
<dbReference type="SFLD" id="SFLDS00003">
    <property type="entry name" value="Haloacid_Dehalogenase"/>
    <property type="match status" value="1"/>
</dbReference>
<evidence type="ECO:0000256" key="4">
    <source>
        <dbReference type="ARBA" id="ARBA00013078"/>
    </source>
</evidence>
<dbReference type="InterPro" id="IPR036412">
    <property type="entry name" value="HAD-like_sf"/>
</dbReference>
<evidence type="ECO:0000313" key="6">
    <source>
        <dbReference type="Proteomes" id="UP001499910"/>
    </source>
</evidence>
<evidence type="ECO:0000256" key="2">
    <source>
        <dbReference type="ARBA" id="ARBA00004818"/>
    </source>
</evidence>
<dbReference type="InterPro" id="IPR023198">
    <property type="entry name" value="PGP-like_dom2"/>
</dbReference>
<dbReference type="Proteomes" id="UP001499910">
    <property type="component" value="Unassembled WGS sequence"/>
</dbReference>
<protein>
    <recommendedName>
        <fullName evidence="4">phosphoglycolate phosphatase</fullName>
        <ecNumber evidence="4">3.1.3.18</ecNumber>
    </recommendedName>
</protein>
<dbReference type="Gene3D" id="1.10.150.240">
    <property type="entry name" value="Putative phosphatase, domain 2"/>
    <property type="match status" value="1"/>
</dbReference>
<dbReference type="InterPro" id="IPR006439">
    <property type="entry name" value="HAD-SF_hydro_IA"/>
</dbReference>
<dbReference type="Pfam" id="PF00702">
    <property type="entry name" value="Hydrolase"/>
    <property type="match status" value="1"/>
</dbReference>
<evidence type="ECO:0000313" key="5">
    <source>
        <dbReference type="EMBL" id="GAA5070807.1"/>
    </source>
</evidence>
<dbReference type="Gene3D" id="3.40.50.1000">
    <property type="entry name" value="HAD superfamily/HAD-like"/>
    <property type="match status" value="1"/>
</dbReference>
<comment type="catalytic activity">
    <reaction evidence="1">
        <text>2-phosphoglycolate + H2O = glycolate + phosphate</text>
        <dbReference type="Rhea" id="RHEA:14369"/>
        <dbReference type="ChEBI" id="CHEBI:15377"/>
        <dbReference type="ChEBI" id="CHEBI:29805"/>
        <dbReference type="ChEBI" id="CHEBI:43474"/>
        <dbReference type="ChEBI" id="CHEBI:58033"/>
        <dbReference type="EC" id="3.1.3.18"/>
    </reaction>
</comment>
<dbReference type="EC" id="3.1.3.18" evidence="4"/>
<dbReference type="PANTHER" id="PTHR43434:SF1">
    <property type="entry name" value="PHOSPHOGLYCOLATE PHOSPHATASE"/>
    <property type="match status" value="1"/>
</dbReference>
<dbReference type="InterPro" id="IPR050155">
    <property type="entry name" value="HAD-like_hydrolase_sf"/>
</dbReference>
<evidence type="ECO:0000256" key="3">
    <source>
        <dbReference type="ARBA" id="ARBA00006171"/>
    </source>
</evidence>
<sequence length="253" mass="26098">MPDMPIRGILFDKDGTLFDFEASWSEWAAGLFHDLAEGDPTLTEALADRAGYDLARRRFLPGSPVIAGTLEEVATCLQPILPAARLDALVHRMNAAAAEAPMVPVAPLAPLLADLRAFGLKLGVATNAAEVEARAHLTAAGVDGAFDFLAGFDTGYGAKPEPGMCFAFADTLALDASEVLMVGDSTHDLIAGRAAGMQVLGVLTGLAAAEDLAPHADAILPDIGHLPLWLAAGGHLPAETGASGQKATRSVAI</sequence>
<reference evidence="6" key="1">
    <citation type="journal article" date="2019" name="Int. J. Syst. Evol. Microbiol.">
        <title>The Global Catalogue of Microorganisms (GCM) 10K type strain sequencing project: providing services to taxonomists for standard genome sequencing and annotation.</title>
        <authorList>
            <consortium name="The Broad Institute Genomics Platform"/>
            <consortium name="The Broad Institute Genome Sequencing Center for Infectious Disease"/>
            <person name="Wu L."/>
            <person name="Ma J."/>
        </authorList>
    </citation>
    <scope>NUCLEOTIDE SEQUENCE [LARGE SCALE GENOMIC DNA]</scope>
    <source>
        <strain evidence="6">JCM 18015</strain>
    </source>
</reference>
<dbReference type="PANTHER" id="PTHR43434">
    <property type="entry name" value="PHOSPHOGLYCOLATE PHOSPHATASE"/>
    <property type="match status" value="1"/>
</dbReference>
<dbReference type="SFLD" id="SFLDG01129">
    <property type="entry name" value="C1.5:_HAD__Beta-PGM__Phosphata"/>
    <property type="match status" value="1"/>
</dbReference>
<comment type="caution">
    <text evidence="5">The sequence shown here is derived from an EMBL/GenBank/DDBJ whole genome shotgun (WGS) entry which is preliminary data.</text>
</comment>
<keyword evidence="6" id="KW-1185">Reference proteome</keyword>
<organism evidence="5 6">
    <name type="scientific">[Roseibacterium] beibuensis</name>
    <dbReference type="NCBI Taxonomy" id="1193142"/>
    <lineage>
        <taxon>Bacteria</taxon>
        <taxon>Pseudomonadati</taxon>
        <taxon>Pseudomonadota</taxon>
        <taxon>Alphaproteobacteria</taxon>
        <taxon>Rhodobacterales</taxon>
        <taxon>Roseobacteraceae</taxon>
        <taxon>Roseicyclus</taxon>
    </lineage>
</organism>
<proteinExistence type="inferred from homology"/>
<evidence type="ECO:0000256" key="1">
    <source>
        <dbReference type="ARBA" id="ARBA00000830"/>
    </source>
</evidence>
<dbReference type="EMBL" id="BAABHW010000002">
    <property type="protein sequence ID" value="GAA5070807.1"/>
    <property type="molecule type" value="Genomic_DNA"/>
</dbReference>
<dbReference type="NCBIfam" id="TIGR01549">
    <property type="entry name" value="HAD-SF-IA-v1"/>
    <property type="match status" value="1"/>
</dbReference>
<dbReference type="SUPFAM" id="SSF56784">
    <property type="entry name" value="HAD-like"/>
    <property type="match status" value="1"/>
</dbReference>
<dbReference type="GO" id="GO:0016787">
    <property type="term" value="F:hydrolase activity"/>
    <property type="evidence" value="ECO:0007669"/>
    <property type="project" value="UniProtKB-KW"/>
</dbReference>
<name>A0ABP9L6M1_9RHOB</name>